<organism evidence="1 2">
    <name type="scientific">Ilyodon furcidens</name>
    <name type="common">goldbreast splitfin</name>
    <dbReference type="NCBI Taxonomy" id="33524"/>
    <lineage>
        <taxon>Eukaryota</taxon>
        <taxon>Metazoa</taxon>
        <taxon>Chordata</taxon>
        <taxon>Craniata</taxon>
        <taxon>Vertebrata</taxon>
        <taxon>Euteleostomi</taxon>
        <taxon>Actinopterygii</taxon>
        <taxon>Neopterygii</taxon>
        <taxon>Teleostei</taxon>
        <taxon>Neoteleostei</taxon>
        <taxon>Acanthomorphata</taxon>
        <taxon>Ovalentaria</taxon>
        <taxon>Atherinomorphae</taxon>
        <taxon>Cyprinodontiformes</taxon>
        <taxon>Goodeidae</taxon>
        <taxon>Ilyodon</taxon>
    </lineage>
</organism>
<evidence type="ECO:0000313" key="2">
    <source>
        <dbReference type="Proteomes" id="UP001482620"/>
    </source>
</evidence>
<keyword evidence="2" id="KW-1185">Reference proteome</keyword>
<gene>
    <name evidence="1" type="ORF">ILYODFUR_010263</name>
</gene>
<protein>
    <submittedName>
        <fullName evidence="1">Uncharacterized protein</fullName>
    </submittedName>
</protein>
<proteinExistence type="predicted"/>
<dbReference type="Proteomes" id="UP001482620">
    <property type="component" value="Unassembled WGS sequence"/>
</dbReference>
<comment type="caution">
    <text evidence="1">The sequence shown here is derived from an EMBL/GenBank/DDBJ whole genome shotgun (WGS) entry which is preliminary data.</text>
</comment>
<name>A0ABV0VEE2_9TELE</name>
<dbReference type="EMBL" id="JAHRIQ010105009">
    <property type="protein sequence ID" value="MEQ2255098.1"/>
    <property type="molecule type" value="Genomic_DNA"/>
</dbReference>
<accession>A0ABV0VEE2</accession>
<reference evidence="1 2" key="1">
    <citation type="submission" date="2021-06" db="EMBL/GenBank/DDBJ databases">
        <authorList>
            <person name="Palmer J.M."/>
        </authorList>
    </citation>
    <scope>NUCLEOTIDE SEQUENCE [LARGE SCALE GENOMIC DNA]</scope>
    <source>
        <strain evidence="2">if_2019</strain>
        <tissue evidence="1">Muscle</tissue>
    </source>
</reference>
<evidence type="ECO:0000313" key="1">
    <source>
        <dbReference type="EMBL" id="MEQ2255098.1"/>
    </source>
</evidence>
<sequence>MVGGELDQGFVCHNQDIGSLVCEGAEPKVSRLFLGVWVELVLLVYLTGRRPRSDLGMLWFSHRRSCAMLQERRTSVPPSWTHYLSNQILDKWKTMGEFLSLNVIQQPFQTEIKFLAIEVLCIIISKCR</sequence>